<accession>A0A6S7GH53</accession>
<comment type="caution">
    <text evidence="1">The sequence shown here is derived from an EMBL/GenBank/DDBJ whole genome shotgun (WGS) entry which is preliminary data.</text>
</comment>
<evidence type="ECO:0000313" key="1">
    <source>
        <dbReference type="EMBL" id="CAB3988749.1"/>
    </source>
</evidence>
<name>A0A6S7GH53_PARCT</name>
<protein>
    <submittedName>
        <fullName evidence="1">Uncharacterized protein</fullName>
    </submittedName>
</protein>
<proteinExistence type="predicted"/>
<gene>
    <name evidence="1" type="ORF">PACLA_8A047610</name>
</gene>
<dbReference type="EMBL" id="CACRXK020001374">
    <property type="protein sequence ID" value="CAB3988749.1"/>
    <property type="molecule type" value="Genomic_DNA"/>
</dbReference>
<evidence type="ECO:0000313" key="2">
    <source>
        <dbReference type="Proteomes" id="UP001152795"/>
    </source>
</evidence>
<organism evidence="1 2">
    <name type="scientific">Paramuricea clavata</name>
    <name type="common">Red gorgonian</name>
    <name type="synonym">Violescent sea-whip</name>
    <dbReference type="NCBI Taxonomy" id="317549"/>
    <lineage>
        <taxon>Eukaryota</taxon>
        <taxon>Metazoa</taxon>
        <taxon>Cnidaria</taxon>
        <taxon>Anthozoa</taxon>
        <taxon>Octocorallia</taxon>
        <taxon>Malacalcyonacea</taxon>
        <taxon>Plexauridae</taxon>
        <taxon>Paramuricea</taxon>
    </lineage>
</organism>
<dbReference type="AlphaFoldDB" id="A0A6S7GH53"/>
<sequence>MDEDGSDVEIVETTTKSLALPFVIKVESLDPIEVSVSKKQQSPYVPLMNINDNMFNAIPVNPPFTYPPNQTSNISPGHSLQTSQATAYLRYNQLPNTQTPSCHPNMECLSPENNQPWQNGKPFYVCRIHGNISRCNGCRGIIDKEPPPNVLVIMHEECHYYPHPTTRQIVLGMTPKPKYYHFQLPCLRSKHPTFSFRDLVPGSSGPQLEESHFQFIQHYSYYG</sequence>
<dbReference type="Proteomes" id="UP001152795">
    <property type="component" value="Unassembled WGS sequence"/>
</dbReference>
<reference evidence="1" key="1">
    <citation type="submission" date="2020-04" db="EMBL/GenBank/DDBJ databases">
        <authorList>
            <person name="Alioto T."/>
            <person name="Alioto T."/>
            <person name="Gomez Garrido J."/>
        </authorList>
    </citation>
    <scope>NUCLEOTIDE SEQUENCE</scope>
    <source>
        <strain evidence="1">A484AB</strain>
    </source>
</reference>
<keyword evidence="2" id="KW-1185">Reference proteome</keyword>